<name>A0A4Z2JI00_9TELE</name>
<gene>
    <name evidence="2" type="ORF">EYF80_000200</name>
</gene>
<proteinExistence type="predicted"/>
<reference evidence="2 3" key="1">
    <citation type="submission" date="2019-03" db="EMBL/GenBank/DDBJ databases">
        <title>First draft genome of Liparis tanakae, snailfish: a comprehensive survey of snailfish specific genes.</title>
        <authorList>
            <person name="Kim W."/>
            <person name="Song I."/>
            <person name="Jeong J.-H."/>
            <person name="Kim D."/>
            <person name="Kim S."/>
            <person name="Ryu S."/>
            <person name="Song J.Y."/>
            <person name="Lee S.K."/>
        </authorList>
    </citation>
    <scope>NUCLEOTIDE SEQUENCE [LARGE SCALE GENOMIC DNA]</scope>
    <source>
        <tissue evidence="2">Muscle</tissue>
    </source>
</reference>
<organism evidence="2 3">
    <name type="scientific">Liparis tanakae</name>
    <name type="common">Tanaka's snailfish</name>
    <dbReference type="NCBI Taxonomy" id="230148"/>
    <lineage>
        <taxon>Eukaryota</taxon>
        <taxon>Metazoa</taxon>
        <taxon>Chordata</taxon>
        <taxon>Craniata</taxon>
        <taxon>Vertebrata</taxon>
        <taxon>Euteleostomi</taxon>
        <taxon>Actinopterygii</taxon>
        <taxon>Neopterygii</taxon>
        <taxon>Teleostei</taxon>
        <taxon>Neoteleostei</taxon>
        <taxon>Acanthomorphata</taxon>
        <taxon>Eupercaria</taxon>
        <taxon>Perciformes</taxon>
        <taxon>Cottioidei</taxon>
        <taxon>Cottales</taxon>
        <taxon>Liparidae</taxon>
        <taxon>Liparis</taxon>
    </lineage>
</organism>
<protein>
    <submittedName>
        <fullName evidence="2">Uncharacterized protein</fullName>
    </submittedName>
</protein>
<accession>A0A4Z2JI00</accession>
<feature type="region of interest" description="Disordered" evidence="1">
    <location>
        <begin position="53"/>
        <end position="85"/>
    </location>
</feature>
<evidence type="ECO:0000313" key="2">
    <source>
        <dbReference type="EMBL" id="TNN89597.1"/>
    </source>
</evidence>
<dbReference type="EMBL" id="SRLO01000001">
    <property type="protein sequence ID" value="TNN89597.1"/>
    <property type="molecule type" value="Genomic_DNA"/>
</dbReference>
<evidence type="ECO:0000313" key="3">
    <source>
        <dbReference type="Proteomes" id="UP000314294"/>
    </source>
</evidence>
<dbReference type="AlphaFoldDB" id="A0A4Z2JI00"/>
<dbReference type="Proteomes" id="UP000314294">
    <property type="component" value="Unassembled WGS sequence"/>
</dbReference>
<comment type="caution">
    <text evidence="2">The sequence shown here is derived from an EMBL/GenBank/DDBJ whole genome shotgun (WGS) entry which is preliminary data.</text>
</comment>
<evidence type="ECO:0000256" key="1">
    <source>
        <dbReference type="SAM" id="MobiDB-lite"/>
    </source>
</evidence>
<sequence length="204" mass="21989">MSEDDTRGNYTRAATTCRYNGDIFFTTFCNGCEVDEEINQSARRLRASCSISRPSGTGGAGGAPPPPQQDALASSPAMLPPPTHTRAADGPLNCAYVDAASLPSVHRRFPRLSLAIIVSCEGAQSDGVERRYVMLEALALRGEPPDFLFSSRQFHSSSRGEASMTLGIIVAENDSDASHYETPTEEILQIGNLDDDERNMSTTL</sequence>
<keyword evidence="3" id="KW-1185">Reference proteome</keyword>